<dbReference type="GO" id="GO:0005634">
    <property type="term" value="C:nucleus"/>
    <property type="evidence" value="ECO:0000318"/>
    <property type="project" value="GO_Central"/>
</dbReference>
<dbReference type="GO" id="GO:0000785">
    <property type="term" value="C:chromatin"/>
    <property type="evidence" value="ECO:0000318"/>
    <property type="project" value="GO_Central"/>
</dbReference>
<reference evidence="8 9" key="1">
    <citation type="journal article" date="2003" name="PLoS Biol.">
        <title>The genome sequence of Caenorhabditis briggsae: a platform for comparative genomics.</title>
        <authorList>
            <person name="Stein L.D."/>
            <person name="Bao Z."/>
            <person name="Blasiar D."/>
            <person name="Blumenthal T."/>
            <person name="Brent M.R."/>
            <person name="Chen N."/>
            <person name="Chinwalla A."/>
            <person name="Clarke L."/>
            <person name="Clee C."/>
            <person name="Coghlan A."/>
            <person name="Coulson A."/>
            <person name="D'Eustachio P."/>
            <person name="Fitch D.H."/>
            <person name="Fulton L.A."/>
            <person name="Fulton R.E."/>
            <person name="Griffiths-Jones S."/>
            <person name="Harris T.W."/>
            <person name="Hillier L.W."/>
            <person name="Kamath R."/>
            <person name="Kuwabara P.E."/>
            <person name="Mardis E.R."/>
            <person name="Marra M.A."/>
            <person name="Miner T.L."/>
            <person name="Minx P."/>
            <person name="Mullikin J.C."/>
            <person name="Plumb R.W."/>
            <person name="Rogers J."/>
            <person name="Schein J.E."/>
            <person name="Sohrmann M."/>
            <person name="Spieth J."/>
            <person name="Stajich J.E."/>
            <person name="Wei C."/>
            <person name="Willey D."/>
            <person name="Wilson R.K."/>
            <person name="Durbin R."/>
            <person name="Waterston R.H."/>
        </authorList>
    </citation>
    <scope>NUCLEOTIDE SEQUENCE [LARGE SCALE GENOMIC DNA]</scope>
    <source>
        <strain evidence="8 9">AF16</strain>
    </source>
</reference>
<evidence type="ECO:0000313" key="9">
    <source>
        <dbReference type="Proteomes" id="UP000008549"/>
    </source>
</evidence>
<dbReference type="GO" id="GO:0045893">
    <property type="term" value="P:positive regulation of DNA-templated transcription"/>
    <property type="evidence" value="ECO:0007669"/>
    <property type="project" value="InterPro"/>
</dbReference>
<dbReference type="KEGG" id="cbr:CBG_11640"/>
<keyword evidence="2 5" id="KW-0238">DNA-binding</keyword>
<evidence type="ECO:0000313" key="8">
    <source>
        <dbReference type="EMBL" id="CAP30766.1"/>
    </source>
</evidence>
<dbReference type="Gene3D" id="2.60.40.820">
    <property type="entry name" value="Transcription factor, T-box"/>
    <property type="match status" value="1"/>
</dbReference>
<dbReference type="GO" id="GO:0001708">
    <property type="term" value="P:cell fate specification"/>
    <property type="evidence" value="ECO:0000318"/>
    <property type="project" value="GO_Central"/>
</dbReference>
<feature type="compositionally biased region" description="Polar residues" evidence="6">
    <location>
        <begin position="412"/>
        <end position="429"/>
    </location>
</feature>
<proteinExistence type="predicted"/>
<evidence type="ECO:0000256" key="4">
    <source>
        <dbReference type="ARBA" id="ARBA00023242"/>
    </source>
</evidence>
<evidence type="ECO:0000256" key="3">
    <source>
        <dbReference type="ARBA" id="ARBA00023163"/>
    </source>
</evidence>
<dbReference type="InterPro" id="IPR046360">
    <property type="entry name" value="T-box_DNA-bd"/>
</dbReference>
<dbReference type="HOGENOM" id="CLU_039218_0_0_1"/>
<dbReference type="CDD" id="cd00182">
    <property type="entry name" value="T-box"/>
    <property type="match status" value="1"/>
</dbReference>
<dbReference type="CTD" id="8574748"/>
<dbReference type="PANTHER" id="PTHR11267">
    <property type="entry name" value="T-BOX PROTEIN-RELATED"/>
    <property type="match status" value="1"/>
</dbReference>
<dbReference type="GO" id="GO:0006357">
    <property type="term" value="P:regulation of transcription by RNA polymerase II"/>
    <property type="evidence" value="ECO:0000318"/>
    <property type="project" value="GO_Central"/>
</dbReference>
<evidence type="ECO:0000256" key="5">
    <source>
        <dbReference type="PROSITE-ProRule" id="PRU00201"/>
    </source>
</evidence>
<keyword evidence="4 5" id="KW-0539">Nucleus</keyword>
<dbReference type="InParanoid" id="A8XDP6"/>
<dbReference type="AlphaFoldDB" id="A8XDP6"/>
<dbReference type="STRING" id="6238.A8XDP6"/>
<name>A8XDP6_CAEBR</name>
<gene>
    <name evidence="10" type="primary">sea-1.3</name>
    <name evidence="8 10" type="ORF">CBG11640</name>
    <name evidence="8" type="ORF">CBG_11640</name>
</gene>
<dbReference type="GeneID" id="8574748"/>
<dbReference type="EMBL" id="HE600992">
    <property type="protein sequence ID" value="CAP30766.1"/>
    <property type="molecule type" value="Genomic_DNA"/>
</dbReference>
<dbReference type="OMA" id="HPNSHEA"/>
<dbReference type="PANTHER" id="PTHR11267:SF204">
    <property type="entry name" value="SPADETAIL"/>
    <property type="match status" value="1"/>
</dbReference>
<evidence type="ECO:0000259" key="7">
    <source>
        <dbReference type="PROSITE" id="PS50252"/>
    </source>
</evidence>
<dbReference type="Proteomes" id="UP000008549">
    <property type="component" value="Unassembled WGS sequence"/>
</dbReference>
<evidence type="ECO:0000313" key="10">
    <source>
        <dbReference type="WormBase" id="CBG11640"/>
    </source>
</evidence>
<organism evidence="8 9">
    <name type="scientific">Caenorhabditis briggsae</name>
    <dbReference type="NCBI Taxonomy" id="6238"/>
    <lineage>
        <taxon>Eukaryota</taxon>
        <taxon>Metazoa</taxon>
        <taxon>Ecdysozoa</taxon>
        <taxon>Nematoda</taxon>
        <taxon>Chromadorea</taxon>
        <taxon>Rhabditida</taxon>
        <taxon>Rhabditina</taxon>
        <taxon>Rhabditomorpha</taxon>
        <taxon>Rhabditoidea</taxon>
        <taxon>Rhabditidae</taxon>
        <taxon>Peloderinae</taxon>
        <taxon>Caenorhabditis</taxon>
    </lineage>
</organism>
<keyword evidence="3" id="KW-0804">Transcription</keyword>
<dbReference type="GO" id="GO:0000978">
    <property type="term" value="F:RNA polymerase II cis-regulatory region sequence-specific DNA binding"/>
    <property type="evidence" value="ECO:0000318"/>
    <property type="project" value="GO_Central"/>
</dbReference>
<dbReference type="Gene3D" id="3.30.420.10">
    <property type="entry name" value="Ribonuclease H-like superfamily/Ribonuclease H"/>
    <property type="match status" value="1"/>
</dbReference>
<reference evidence="8 9" key="2">
    <citation type="journal article" date="2011" name="PLoS Genet.">
        <title>Caenorhabditis briggsae recombinant inbred line genotypes reveal inter-strain incompatibility and the evolution of recombination.</title>
        <authorList>
            <person name="Ross J.A."/>
            <person name="Koboldt D.C."/>
            <person name="Staisch J.E."/>
            <person name="Chamberlin H.M."/>
            <person name="Gupta B.P."/>
            <person name="Miller R.D."/>
            <person name="Baird S.E."/>
            <person name="Haag E.S."/>
        </authorList>
    </citation>
    <scope>NUCLEOTIDE SEQUENCE [LARGE SCALE GENOMIC DNA]</scope>
    <source>
        <strain evidence="8 9">AF16</strain>
    </source>
</reference>
<dbReference type="RefSeq" id="XP_002632752.1">
    <property type="nucleotide sequence ID" value="XM_002632706.1"/>
</dbReference>
<evidence type="ECO:0000256" key="2">
    <source>
        <dbReference type="ARBA" id="ARBA00023125"/>
    </source>
</evidence>
<dbReference type="FunFam" id="2.60.40.820:FF:000020">
    <property type="entry name" value="T-box transcription factor 18"/>
    <property type="match status" value="1"/>
</dbReference>
<evidence type="ECO:0000256" key="6">
    <source>
        <dbReference type="SAM" id="MobiDB-lite"/>
    </source>
</evidence>
<accession>A8XDP6</accession>
<dbReference type="InterPro" id="IPR036960">
    <property type="entry name" value="T-box_sf"/>
</dbReference>
<feature type="domain" description="T-box" evidence="7">
    <location>
        <begin position="159"/>
        <end position="334"/>
    </location>
</feature>
<dbReference type="PRINTS" id="PR00937">
    <property type="entry name" value="TBOX"/>
</dbReference>
<comment type="subcellular location">
    <subcellularLocation>
        <location evidence="5">Nucleus</location>
    </subcellularLocation>
</comment>
<dbReference type="InterPro" id="IPR036397">
    <property type="entry name" value="RNaseH_sf"/>
</dbReference>
<protein>
    <submittedName>
        <fullName evidence="8">Protein CBG11640</fullName>
    </submittedName>
</protein>
<dbReference type="Pfam" id="PF00907">
    <property type="entry name" value="T-box"/>
    <property type="match status" value="1"/>
</dbReference>
<feature type="compositionally biased region" description="Low complexity" evidence="6">
    <location>
        <begin position="397"/>
        <end position="411"/>
    </location>
</feature>
<comment type="caution">
    <text evidence="5">Lacks conserved residue(s) required for the propagation of feature annotation.</text>
</comment>
<dbReference type="InterPro" id="IPR001699">
    <property type="entry name" value="TF_T-box"/>
</dbReference>
<dbReference type="PROSITE" id="PS50252">
    <property type="entry name" value="TBOX_3"/>
    <property type="match status" value="1"/>
</dbReference>
<dbReference type="WormBase" id="CBG11640">
    <property type="protein sequence ID" value="CBP38317"/>
    <property type="gene ID" value="WBGene00032734"/>
    <property type="gene designation" value="Cbr-sea-1.3"/>
</dbReference>
<dbReference type="GO" id="GO:0000981">
    <property type="term" value="F:DNA-binding transcription factor activity, RNA polymerase II-specific"/>
    <property type="evidence" value="ECO:0000318"/>
    <property type="project" value="GO_Central"/>
</dbReference>
<keyword evidence="9" id="KW-1185">Reference proteome</keyword>
<evidence type="ECO:0000256" key="1">
    <source>
        <dbReference type="ARBA" id="ARBA00023015"/>
    </source>
</evidence>
<sequence>MTTAVVHVSGYSKPKGRKDAQMCYMVYWGIDHPNSHEAVVEGYLNEDHVELFAARVAIRTAAKQKYSRIMIRCDSRFVYDQIKNSANFARAPQEILRLVASIHHFKKQILMHNTFQMHHPSNTVYDPTLRVHNTYPVYGYQQMMPVYQPIQRKEIQVRLKNQDQWSYLHKSGGGNEMMLKINGKPLFPKIQCDVQNLDASRDYDIGIKMALRNPKQFVHDKNTGWIPDENSDVVPDKESNEVFIRESGANLIRRGIDFGYVKIYNDKILKANECKVNLRCLHIPVITIYEDDRKTVIRQFQFEETQFLAVSEYKNKVVRQFKIQNDKCVPGIYRKAPGSEQEETSEEAPTKRSRKRAAKVPVADSKKFKGSQDASPGSPVNLMVSTSSGSVQNAIGSQQSLNSTNTSISSNMTRPSMTPPMTGNPSVVFNMSQASTSSGVAQNYFEYGYDFSSTSSSSPESLNRFSTSPPMTFDENQDPIVNYSNPMDTNCFGNEYNNVYPMQMNGFDFNAPPNPYPFDFNNDYIF</sequence>
<dbReference type="SMART" id="SM00425">
    <property type="entry name" value="TBOX"/>
    <property type="match status" value="1"/>
</dbReference>
<feature type="region of interest" description="Disordered" evidence="6">
    <location>
        <begin position="332"/>
        <end position="429"/>
    </location>
</feature>
<dbReference type="FunFam" id="3.30.420.10:FF:000140">
    <property type="entry name" value="Protein CBG03114"/>
    <property type="match status" value="1"/>
</dbReference>
<dbReference type="InterPro" id="IPR008967">
    <property type="entry name" value="p53-like_TF_DNA-bd_sf"/>
</dbReference>
<dbReference type="SUPFAM" id="SSF49417">
    <property type="entry name" value="p53-like transcription factors"/>
    <property type="match status" value="1"/>
</dbReference>
<feature type="compositionally biased region" description="Polar residues" evidence="6">
    <location>
        <begin position="383"/>
        <end position="396"/>
    </location>
</feature>
<keyword evidence="1" id="KW-0805">Transcription regulation</keyword>
<dbReference type="eggNOG" id="KOG3585">
    <property type="taxonomic scope" value="Eukaryota"/>
</dbReference>